<protein>
    <submittedName>
        <fullName evidence="2">Uncharacterized protein</fullName>
    </submittedName>
</protein>
<reference evidence="2" key="1">
    <citation type="submission" date="2018-05" db="EMBL/GenBank/DDBJ databases">
        <authorList>
            <person name="Lanie J.A."/>
            <person name="Ng W.-L."/>
            <person name="Kazmierczak K.M."/>
            <person name="Andrzejewski T.M."/>
            <person name="Davidsen T.M."/>
            <person name="Wayne K.J."/>
            <person name="Tettelin H."/>
            <person name="Glass J.I."/>
            <person name="Rusch D."/>
            <person name="Podicherti R."/>
            <person name="Tsui H.-C.T."/>
            <person name="Winkler M.E."/>
        </authorList>
    </citation>
    <scope>NUCLEOTIDE SEQUENCE</scope>
</reference>
<evidence type="ECO:0000313" key="2">
    <source>
        <dbReference type="EMBL" id="SVD77941.1"/>
    </source>
</evidence>
<feature type="non-terminal residue" evidence="2">
    <location>
        <position position="1"/>
    </location>
</feature>
<feature type="region of interest" description="Disordered" evidence="1">
    <location>
        <begin position="1"/>
        <end position="22"/>
    </location>
</feature>
<gene>
    <name evidence="2" type="ORF">METZ01_LOCUS430795</name>
</gene>
<proteinExistence type="predicted"/>
<feature type="compositionally biased region" description="Basic residues" evidence="1">
    <location>
        <begin position="12"/>
        <end position="22"/>
    </location>
</feature>
<dbReference type="AlphaFoldDB" id="A0A382Y562"/>
<accession>A0A382Y562</accession>
<organism evidence="2">
    <name type="scientific">marine metagenome</name>
    <dbReference type="NCBI Taxonomy" id="408172"/>
    <lineage>
        <taxon>unclassified sequences</taxon>
        <taxon>metagenomes</taxon>
        <taxon>ecological metagenomes</taxon>
    </lineage>
</organism>
<sequence>VPGKRTGAPQTKPKKRGRRIRIKLGLRQSKIKEQQQSYEDQVGWTVTQEILDPYEDMEAQEPESVTHQCSMCGSIMQIPPPKRDRYKVICAYSECGHEDMIGG</sequence>
<name>A0A382Y562_9ZZZZ</name>
<evidence type="ECO:0000256" key="1">
    <source>
        <dbReference type="SAM" id="MobiDB-lite"/>
    </source>
</evidence>
<dbReference type="EMBL" id="UINC01172719">
    <property type="protein sequence ID" value="SVD77941.1"/>
    <property type="molecule type" value="Genomic_DNA"/>
</dbReference>